<organism evidence="1 2">
    <name type="scientific">Cryptolaemus montrouzieri</name>
    <dbReference type="NCBI Taxonomy" id="559131"/>
    <lineage>
        <taxon>Eukaryota</taxon>
        <taxon>Metazoa</taxon>
        <taxon>Ecdysozoa</taxon>
        <taxon>Arthropoda</taxon>
        <taxon>Hexapoda</taxon>
        <taxon>Insecta</taxon>
        <taxon>Pterygota</taxon>
        <taxon>Neoptera</taxon>
        <taxon>Endopterygota</taxon>
        <taxon>Coleoptera</taxon>
        <taxon>Polyphaga</taxon>
        <taxon>Cucujiformia</taxon>
        <taxon>Coccinelloidea</taxon>
        <taxon>Coccinellidae</taxon>
        <taxon>Scymninae</taxon>
        <taxon>Scymnini</taxon>
        <taxon>Cryptolaemus</taxon>
    </lineage>
</organism>
<gene>
    <name evidence="1" type="ORF">HHI36_015295</name>
</gene>
<proteinExistence type="predicted"/>
<dbReference type="EMBL" id="JABFTP020000062">
    <property type="protein sequence ID" value="KAL3273869.1"/>
    <property type="molecule type" value="Genomic_DNA"/>
</dbReference>
<name>A0ABD2N5Q3_9CUCU</name>
<accession>A0ABD2N5Q3</accession>
<evidence type="ECO:0000313" key="2">
    <source>
        <dbReference type="Proteomes" id="UP001516400"/>
    </source>
</evidence>
<protein>
    <submittedName>
        <fullName evidence="1">Uncharacterized protein</fullName>
    </submittedName>
</protein>
<keyword evidence="2" id="KW-1185">Reference proteome</keyword>
<evidence type="ECO:0000313" key="1">
    <source>
        <dbReference type="EMBL" id="KAL3273869.1"/>
    </source>
</evidence>
<dbReference type="AlphaFoldDB" id="A0ABD2N5Q3"/>
<comment type="caution">
    <text evidence="1">The sequence shown here is derived from an EMBL/GenBank/DDBJ whole genome shotgun (WGS) entry which is preliminary data.</text>
</comment>
<reference evidence="1 2" key="1">
    <citation type="journal article" date="2021" name="BMC Biol.">
        <title>Horizontally acquired antibacterial genes associated with adaptive radiation of ladybird beetles.</title>
        <authorList>
            <person name="Li H.S."/>
            <person name="Tang X.F."/>
            <person name="Huang Y.H."/>
            <person name="Xu Z.Y."/>
            <person name="Chen M.L."/>
            <person name="Du X.Y."/>
            <person name="Qiu B.Y."/>
            <person name="Chen P.T."/>
            <person name="Zhang W."/>
            <person name="Slipinski A."/>
            <person name="Escalona H.E."/>
            <person name="Waterhouse R.M."/>
            <person name="Zwick A."/>
            <person name="Pang H."/>
        </authorList>
    </citation>
    <scope>NUCLEOTIDE SEQUENCE [LARGE SCALE GENOMIC DNA]</scope>
    <source>
        <strain evidence="1">SYSU2018</strain>
    </source>
</reference>
<sequence>MLRRQHQIDIFEAATTAEELLYGSGVDDSIFLHSKIYEPHLSDLRAQVLELSQENVEIKTYMEKYDINRKNTDKFISDVRTINWAEVTSQSDAGKAYEKFHSAIHTSFNKSFSKVRKRIKTNQRISRVLQALIGLRKAAEAALSFIESGETIIPRNFSVY</sequence>
<dbReference type="Proteomes" id="UP001516400">
    <property type="component" value="Unassembled WGS sequence"/>
</dbReference>